<evidence type="ECO:0000313" key="2">
    <source>
        <dbReference type="EMBL" id="CAC5390837.1"/>
    </source>
</evidence>
<evidence type="ECO:0008006" key="4">
    <source>
        <dbReference type="Google" id="ProtNLM"/>
    </source>
</evidence>
<dbReference type="InterPro" id="IPR010998">
    <property type="entry name" value="Integrase_recombinase_N"/>
</dbReference>
<name>A0A6J8C7X6_MYTCO</name>
<proteinExistence type="predicted"/>
<keyword evidence="3" id="KW-1185">Reference proteome</keyword>
<evidence type="ECO:0000256" key="1">
    <source>
        <dbReference type="ARBA" id="ARBA00023125"/>
    </source>
</evidence>
<dbReference type="EMBL" id="CACVKT020004644">
    <property type="protein sequence ID" value="CAC5390837.1"/>
    <property type="molecule type" value="Genomic_DNA"/>
</dbReference>
<protein>
    <recommendedName>
        <fullName evidence="4">Core-binding (CB) domain-containing protein</fullName>
    </recommendedName>
</protein>
<gene>
    <name evidence="2" type="ORF">MCOR_25913</name>
</gene>
<dbReference type="OrthoDB" id="7462124at2759"/>
<organism evidence="2 3">
    <name type="scientific">Mytilus coruscus</name>
    <name type="common">Sea mussel</name>
    <dbReference type="NCBI Taxonomy" id="42192"/>
    <lineage>
        <taxon>Eukaryota</taxon>
        <taxon>Metazoa</taxon>
        <taxon>Spiralia</taxon>
        <taxon>Lophotrochozoa</taxon>
        <taxon>Mollusca</taxon>
        <taxon>Bivalvia</taxon>
        <taxon>Autobranchia</taxon>
        <taxon>Pteriomorphia</taxon>
        <taxon>Mytilida</taxon>
        <taxon>Mytiloidea</taxon>
        <taxon>Mytilidae</taxon>
        <taxon>Mytilinae</taxon>
        <taxon>Mytilus</taxon>
    </lineage>
</organism>
<dbReference type="PANTHER" id="PTHR35617">
    <property type="entry name" value="PHAGE_INTEGRASE DOMAIN-CONTAINING PROTEIN"/>
    <property type="match status" value="1"/>
</dbReference>
<dbReference type="Gene3D" id="1.10.150.130">
    <property type="match status" value="1"/>
</dbReference>
<dbReference type="GO" id="GO:0003677">
    <property type="term" value="F:DNA binding"/>
    <property type="evidence" value="ECO:0007669"/>
    <property type="project" value="UniProtKB-KW"/>
</dbReference>
<evidence type="ECO:0000313" key="3">
    <source>
        <dbReference type="Proteomes" id="UP000507470"/>
    </source>
</evidence>
<sequence length="375" mass="42737">MSYCIEIIPYARLHMRPVQIHLLKLWKPVSQNLKFKVPITTHLKCHLKWWLNLAYITKGRSLKNCHHASTSVGWGGDMGTQIAHRTWNISKKKTSYQLFRNGTSEKNNKTLLIPAEREECTNTFRQLNSGTIHQSSRRDQVSNSLSKILGTMEFGNRSSDSIESSPHCRQNTRQLLSASWRAGTQKDYSGKFKKFCSWCNEREIDPYTATLTEVADFLTCLFTSGLQYRTIAGYRSMLSTVLPPIENIPTLLSDLQALRIGAGNISVHSTGVFFIREGLSKQDRPGHIGSKIFVPCFKDNKLLNRKRSLRYYLKMIDDFRNCDRSDSKLFLIVNSSHSPVSSKTLSNWIVQTIQLAYNDKKKSVKAYSTSVNGPS</sequence>
<keyword evidence="1" id="KW-0238">DNA-binding</keyword>
<reference evidence="2 3" key="1">
    <citation type="submission" date="2020-06" db="EMBL/GenBank/DDBJ databases">
        <authorList>
            <person name="Li R."/>
            <person name="Bekaert M."/>
        </authorList>
    </citation>
    <scope>NUCLEOTIDE SEQUENCE [LARGE SCALE GENOMIC DNA]</scope>
    <source>
        <strain evidence="3">wild</strain>
    </source>
</reference>
<dbReference type="Proteomes" id="UP000507470">
    <property type="component" value="Unassembled WGS sequence"/>
</dbReference>
<dbReference type="PANTHER" id="PTHR35617:SF3">
    <property type="entry name" value="CORE-BINDING (CB) DOMAIN-CONTAINING PROTEIN"/>
    <property type="match status" value="1"/>
</dbReference>
<dbReference type="AlphaFoldDB" id="A0A6J8C7X6"/>
<accession>A0A6J8C7X6</accession>
<dbReference type="SUPFAM" id="SSF47823">
    <property type="entry name" value="lambda integrase-like, N-terminal domain"/>
    <property type="match status" value="1"/>
</dbReference>